<proteinExistence type="predicted"/>
<keyword evidence="1" id="KW-0812">Transmembrane</keyword>
<comment type="caution">
    <text evidence="2">The sequence shown here is derived from an EMBL/GenBank/DDBJ whole genome shotgun (WGS) entry which is preliminary data.</text>
</comment>
<reference evidence="2 3" key="1">
    <citation type="submission" date="2018-11" db="EMBL/GenBank/DDBJ databases">
        <title>Draft genome sequence of Gordonia sp. RS15-1S isolated from rice stems.</title>
        <authorList>
            <person name="Muangham S."/>
        </authorList>
    </citation>
    <scope>NUCLEOTIDE SEQUENCE [LARGE SCALE GENOMIC DNA]</scope>
    <source>
        <strain evidence="2 3">RS15-1S</strain>
    </source>
</reference>
<gene>
    <name evidence="2" type="ORF">EF294_03555</name>
</gene>
<dbReference type="EMBL" id="RKMH01000002">
    <property type="protein sequence ID" value="RPA65825.1"/>
    <property type="molecule type" value="Genomic_DNA"/>
</dbReference>
<name>A0A3N4GU23_9ACTN</name>
<keyword evidence="3" id="KW-1185">Reference proteome</keyword>
<keyword evidence="1" id="KW-0472">Membrane</keyword>
<organism evidence="2 3">
    <name type="scientific">Gordonia oryzae</name>
    <dbReference type="NCBI Taxonomy" id="2487349"/>
    <lineage>
        <taxon>Bacteria</taxon>
        <taxon>Bacillati</taxon>
        <taxon>Actinomycetota</taxon>
        <taxon>Actinomycetes</taxon>
        <taxon>Mycobacteriales</taxon>
        <taxon>Gordoniaceae</taxon>
        <taxon>Gordonia</taxon>
    </lineage>
</organism>
<evidence type="ECO:0000256" key="1">
    <source>
        <dbReference type="SAM" id="Phobius"/>
    </source>
</evidence>
<protein>
    <submittedName>
        <fullName evidence="2">Uncharacterized protein</fullName>
    </submittedName>
</protein>
<dbReference type="Proteomes" id="UP000267536">
    <property type="component" value="Unassembled WGS sequence"/>
</dbReference>
<evidence type="ECO:0000313" key="3">
    <source>
        <dbReference type="Proteomes" id="UP000267536"/>
    </source>
</evidence>
<dbReference type="AlphaFoldDB" id="A0A3N4GU23"/>
<evidence type="ECO:0000313" key="2">
    <source>
        <dbReference type="EMBL" id="RPA65825.1"/>
    </source>
</evidence>
<keyword evidence="1" id="KW-1133">Transmembrane helix</keyword>
<sequence>MWVGVRGAAPFEKAVFWAGVLLGLISLCTEVDVSNALAASWPQYFRMGNDVFYAIYGIGGLIGVVATWRTSDCPTISHRRATSEAWALFVCAMAQLAYSAAAFDAGHGGIHGGVVGALLAAACAIRIRQIRSDLKKLRQVRDGDE</sequence>
<accession>A0A3N4GU23</accession>
<feature type="transmembrane region" description="Helical" evidence="1">
    <location>
        <begin position="52"/>
        <end position="71"/>
    </location>
</feature>
<feature type="transmembrane region" description="Helical" evidence="1">
    <location>
        <begin position="83"/>
        <end position="103"/>
    </location>
</feature>
<feature type="transmembrane region" description="Helical" evidence="1">
    <location>
        <begin position="109"/>
        <end position="127"/>
    </location>
</feature>